<dbReference type="PROSITE" id="PS00165">
    <property type="entry name" value="DEHYDRATASE_SER_THR"/>
    <property type="match status" value="1"/>
</dbReference>
<feature type="modified residue" description="N6-(pyridoxal phosphate)lysine" evidence="11">
    <location>
        <position position="34"/>
    </location>
</feature>
<comment type="pathway">
    <text evidence="2">Amino-acid biosynthesis; L-cysteine biosynthesis; L-cysteine from L-serine: step 2/2.</text>
</comment>
<comment type="cofactor">
    <cofactor evidence="1 10">
        <name>pyridoxal 5'-phosphate</name>
        <dbReference type="ChEBI" id="CHEBI:597326"/>
    </cofactor>
</comment>
<dbReference type="InterPro" id="IPR036052">
    <property type="entry name" value="TrpB-like_PALP_sf"/>
</dbReference>
<dbReference type="InterPro" id="IPR000634">
    <property type="entry name" value="Ser/Thr_deHydtase_PyrdxlP-BS"/>
</dbReference>
<protein>
    <recommendedName>
        <fullName evidence="4">cysteine synthase</fullName>
        <ecNumber evidence="4">2.5.1.47</ecNumber>
    </recommendedName>
</protein>
<accession>A0A6N8U5R4</accession>
<evidence type="ECO:0000313" key="14">
    <source>
        <dbReference type="Proteomes" id="UP000434036"/>
    </source>
</evidence>
<keyword evidence="7 10" id="KW-0663">Pyridoxal phosphate</keyword>
<reference evidence="13 14" key="1">
    <citation type="submission" date="2019-12" db="EMBL/GenBank/DDBJ databases">
        <authorList>
            <person name="Yang R."/>
        </authorList>
    </citation>
    <scope>NUCLEOTIDE SEQUENCE [LARGE SCALE GENOMIC DNA]</scope>
    <source>
        <strain evidence="13 14">DONG20-135</strain>
    </source>
</reference>
<keyword evidence="5" id="KW-0028">Amino-acid biosynthesis</keyword>
<keyword evidence="6 13" id="KW-0808">Transferase</keyword>
<evidence type="ECO:0000256" key="3">
    <source>
        <dbReference type="ARBA" id="ARBA00007103"/>
    </source>
</evidence>
<dbReference type="Gene3D" id="3.40.50.1100">
    <property type="match status" value="2"/>
</dbReference>
<evidence type="ECO:0000256" key="10">
    <source>
        <dbReference type="PIRSR" id="PIRSR605856-50"/>
    </source>
</evidence>
<dbReference type="SUPFAM" id="SSF53686">
    <property type="entry name" value="Tryptophan synthase beta subunit-like PLP-dependent enzymes"/>
    <property type="match status" value="1"/>
</dbReference>
<evidence type="ECO:0000256" key="1">
    <source>
        <dbReference type="ARBA" id="ARBA00001933"/>
    </source>
</evidence>
<dbReference type="Pfam" id="PF00291">
    <property type="entry name" value="PALP"/>
    <property type="match status" value="1"/>
</dbReference>
<dbReference type="RefSeq" id="WP_160624859.1">
    <property type="nucleotide sequence ID" value="NZ_WUUQ01000002.1"/>
</dbReference>
<dbReference type="InterPro" id="IPR005859">
    <property type="entry name" value="CysK"/>
</dbReference>
<dbReference type="InterPro" id="IPR005856">
    <property type="entry name" value="Cys_synth"/>
</dbReference>
<feature type="domain" description="Tryptophan synthase beta chain-like PALP" evidence="12">
    <location>
        <begin position="6"/>
        <end position="281"/>
    </location>
</feature>
<name>A0A6N8U5R4_9FIRM</name>
<dbReference type="InterPro" id="IPR001926">
    <property type="entry name" value="TrpB-like_PALP"/>
</dbReference>
<dbReference type="UniPathway" id="UPA00136">
    <property type="reaction ID" value="UER00200"/>
</dbReference>
<dbReference type="FunFam" id="3.40.50.1100:FF:000006">
    <property type="entry name" value="Cysteine synthase"/>
    <property type="match status" value="1"/>
</dbReference>
<keyword evidence="14" id="KW-1185">Reference proteome</keyword>
<comment type="catalytic activity">
    <reaction evidence="9">
        <text>O-acetyl-L-serine + hydrogen sulfide = L-cysteine + acetate</text>
        <dbReference type="Rhea" id="RHEA:14829"/>
        <dbReference type="ChEBI" id="CHEBI:29919"/>
        <dbReference type="ChEBI" id="CHEBI:30089"/>
        <dbReference type="ChEBI" id="CHEBI:35235"/>
        <dbReference type="ChEBI" id="CHEBI:58340"/>
        <dbReference type="EC" id="2.5.1.47"/>
    </reaction>
</comment>
<feature type="binding site" evidence="10">
    <location>
        <position position="255"/>
    </location>
    <ligand>
        <name>pyridoxal 5'-phosphate</name>
        <dbReference type="ChEBI" id="CHEBI:597326"/>
    </ligand>
</feature>
<evidence type="ECO:0000256" key="7">
    <source>
        <dbReference type="ARBA" id="ARBA00022898"/>
    </source>
</evidence>
<dbReference type="NCBIfam" id="TIGR01139">
    <property type="entry name" value="cysK"/>
    <property type="match status" value="1"/>
</dbReference>
<dbReference type="AlphaFoldDB" id="A0A6N8U5R4"/>
<comment type="caution">
    <text evidence="13">The sequence shown here is derived from an EMBL/GenBank/DDBJ whole genome shotgun (WGS) entry which is preliminary data.</text>
</comment>
<dbReference type="Proteomes" id="UP000434036">
    <property type="component" value="Unassembled WGS sequence"/>
</dbReference>
<dbReference type="GO" id="GO:0004124">
    <property type="term" value="F:cysteine synthase activity"/>
    <property type="evidence" value="ECO:0007669"/>
    <property type="project" value="UniProtKB-EC"/>
</dbReference>
<dbReference type="EMBL" id="WUUQ01000002">
    <property type="protein sequence ID" value="MXQ73402.1"/>
    <property type="molecule type" value="Genomic_DNA"/>
</dbReference>
<dbReference type="InterPro" id="IPR050214">
    <property type="entry name" value="Cys_Synth/Cystath_Beta-Synth"/>
</dbReference>
<gene>
    <name evidence="13" type="primary">cysK</name>
    <name evidence="13" type="ORF">GSF08_05595</name>
</gene>
<evidence type="ECO:0000256" key="9">
    <source>
        <dbReference type="ARBA" id="ARBA00047931"/>
    </source>
</evidence>
<dbReference type="CDD" id="cd01561">
    <property type="entry name" value="CBS_like"/>
    <property type="match status" value="1"/>
</dbReference>
<keyword evidence="8" id="KW-0198">Cysteine biosynthesis</keyword>
<dbReference type="NCBIfam" id="TIGR01136">
    <property type="entry name" value="cysKM"/>
    <property type="match status" value="1"/>
</dbReference>
<reference evidence="13 14" key="2">
    <citation type="submission" date="2020-01" db="EMBL/GenBank/DDBJ databases">
        <title>Clostridiaceae sp. nov. isolated from the gut of human by culturomics.</title>
        <authorList>
            <person name="Chang Y."/>
        </authorList>
    </citation>
    <scope>NUCLEOTIDE SEQUENCE [LARGE SCALE GENOMIC DNA]</scope>
    <source>
        <strain evidence="13 14">DONG20-135</strain>
    </source>
</reference>
<comment type="similarity">
    <text evidence="3">Belongs to the cysteine synthase/cystathionine beta-synthase family.</text>
</comment>
<dbReference type="GO" id="GO:0006535">
    <property type="term" value="P:cysteine biosynthetic process from serine"/>
    <property type="evidence" value="ECO:0007669"/>
    <property type="project" value="InterPro"/>
</dbReference>
<feature type="binding site" evidence="10">
    <location>
        <begin position="167"/>
        <end position="171"/>
    </location>
    <ligand>
        <name>pyridoxal 5'-phosphate</name>
        <dbReference type="ChEBI" id="CHEBI:597326"/>
    </ligand>
</feature>
<feature type="binding site" evidence="10">
    <location>
        <position position="64"/>
    </location>
    <ligand>
        <name>pyridoxal 5'-phosphate</name>
        <dbReference type="ChEBI" id="CHEBI:597326"/>
    </ligand>
</feature>
<evidence type="ECO:0000256" key="6">
    <source>
        <dbReference type="ARBA" id="ARBA00022679"/>
    </source>
</evidence>
<dbReference type="GO" id="GO:0030170">
    <property type="term" value="F:pyridoxal phosphate binding"/>
    <property type="evidence" value="ECO:0007669"/>
    <property type="project" value="InterPro"/>
</dbReference>
<sequence length="294" mass="31844">MKAYELIGNTPMYQLENTNIYIKLEKFNLGGSIKDRAVLKMIQTAMAENKITKDTVLIEATSGNTGIALAMIGAMFQIPVIIVMPETMSVERRQLVKAYGAKLVLSEGKLGMNGAIAYMEKEKQAHSNYRSLSQFDNAANVQAHYETTAEEILRQVPDVDIFVAGIGTGGTFTGVAKRLKEVNPAIRTIAGEPKDSAVLSGLKPGPHKIQGIGAGFIPSILDQDLIDDIMMVTNEEALEETKQFVRETGILIGISSGANIALAKRLADRNPDKKIVTVAPDGGEKYLSILDFGE</sequence>
<dbReference type="PANTHER" id="PTHR10314">
    <property type="entry name" value="CYSTATHIONINE BETA-SYNTHASE"/>
    <property type="match status" value="1"/>
</dbReference>
<evidence type="ECO:0000256" key="5">
    <source>
        <dbReference type="ARBA" id="ARBA00022605"/>
    </source>
</evidence>
<dbReference type="EC" id="2.5.1.47" evidence="4"/>
<organism evidence="13 14">
    <name type="scientific">Copranaerobaculum intestinale</name>
    <dbReference type="NCBI Taxonomy" id="2692629"/>
    <lineage>
        <taxon>Bacteria</taxon>
        <taxon>Bacillati</taxon>
        <taxon>Bacillota</taxon>
        <taxon>Erysipelotrichia</taxon>
        <taxon>Erysipelotrichales</taxon>
        <taxon>Erysipelotrichaceae</taxon>
        <taxon>Copranaerobaculum</taxon>
    </lineage>
</organism>
<evidence type="ECO:0000313" key="13">
    <source>
        <dbReference type="EMBL" id="MXQ73402.1"/>
    </source>
</evidence>
<proteinExistence type="inferred from homology"/>
<evidence type="ECO:0000256" key="11">
    <source>
        <dbReference type="PIRSR" id="PIRSR605856-51"/>
    </source>
</evidence>
<evidence type="ECO:0000256" key="8">
    <source>
        <dbReference type="ARBA" id="ARBA00023192"/>
    </source>
</evidence>
<evidence type="ECO:0000256" key="2">
    <source>
        <dbReference type="ARBA" id="ARBA00004962"/>
    </source>
</evidence>
<evidence type="ECO:0000259" key="12">
    <source>
        <dbReference type="Pfam" id="PF00291"/>
    </source>
</evidence>
<evidence type="ECO:0000256" key="4">
    <source>
        <dbReference type="ARBA" id="ARBA00012681"/>
    </source>
</evidence>